<organism evidence="1 2">
    <name type="scientific">Sinanodonta woodiana</name>
    <name type="common">Chinese pond mussel</name>
    <name type="synonym">Anodonta woodiana</name>
    <dbReference type="NCBI Taxonomy" id="1069815"/>
    <lineage>
        <taxon>Eukaryota</taxon>
        <taxon>Metazoa</taxon>
        <taxon>Spiralia</taxon>
        <taxon>Lophotrochozoa</taxon>
        <taxon>Mollusca</taxon>
        <taxon>Bivalvia</taxon>
        <taxon>Autobranchia</taxon>
        <taxon>Heteroconchia</taxon>
        <taxon>Palaeoheterodonta</taxon>
        <taxon>Unionida</taxon>
        <taxon>Unionoidea</taxon>
        <taxon>Unionidae</taxon>
        <taxon>Unioninae</taxon>
        <taxon>Sinanodonta</taxon>
    </lineage>
</organism>
<name>A0ABD3VEW7_SINWO</name>
<dbReference type="EMBL" id="JBJQND010000012">
    <property type="protein sequence ID" value="KAL3860136.1"/>
    <property type="molecule type" value="Genomic_DNA"/>
</dbReference>
<evidence type="ECO:0000313" key="2">
    <source>
        <dbReference type="Proteomes" id="UP001634394"/>
    </source>
</evidence>
<evidence type="ECO:0000313" key="1">
    <source>
        <dbReference type="EMBL" id="KAL3860136.1"/>
    </source>
</evidence>
<accession>A0ABD3VEW7</accession>
<dbReference type="InterPro" id="IPR031009">
    <property type="entry name" value="Tcm_partner"/>
</dbReference>
<dbReference type="AlphaFoldDB" id="A0ABD3VEW7"/>
<protein>
    <recommendedName>
        <fullName evidence="3">Three-Cys-motif partner protein TcmP</fullName>
    </recommendedName>
</protein>
<sequence>MKSFVSDPSEHNSFFENDNPHGVVKRHIFRRHCEAFVAKTQNCKLQTIIYDAFAGAGYYVGLPNVKNSYGSPLICLDVVIKYFQQKSTSTLVYSPFTQEVQDIKPIVKDIQMPESEDRVVLNFSEANRDNCLKLVNNIVLFLRTSIGDAFFISLNNDGVMTISSYNEEYPFCINIANAEFIQVRPPDDKPYRRLLTFIDPFGYSQIPMKHVQRFIGERREAFINFMSSYVNRFKNVKSNETAIIELYGFSDEERNECLQNLQVMSDHDEDGINRCVQMYETKLKKQAESTYILGFTVRNKKNVRLYHLIFITNHIKGFKAMKEAMKSGSQDADSLSVSDYHVEKNGMQLSLVNKQDIRVVAAKIYERFQGQNNVNIKVIENFIWFKTPYVWRKKPLKILQKEPEDHPRLTNVKDKDGKKPSKKYTYPGVTEWLLTFRPKSDAELSKNLHKLKLE</sequence>
<dbReference type="Proteomes" id="UP001634394">
    <property type="component" value="Unassembled WGS sequence"/>
</dbReference>
<dbReference type="NCBIfam" id="TIGR04474">
    <property type="entry name" value="tcm_partner"/>
    <property type="match status" value="1"/>
</dbReference>
<proteinExistence type="predicted"/>
<comment type="caution">
    <text evidence="1">The sequence shown here is derived from an EMBL/GenBank/DDBJ whole genome shotgun (WGS) entry which is preliminary data.</text>
</comment>
<reference evidence="1 2" key="1">
    <citation type="submission" date="2024-11" db="EMBL/GenBank/DDBJ databases">
        <title>Chromosome-level genome assembly of the freshwater bivalve Anodonta woodiana.</title>
        <authorList>
            <person name="Chen X."/>
        </authorList>
    </citation>
    <scope>NUCLEOTIDE SEQUENCE [LARGE SCALE GENOMIC DNA]</scope>
    <source>
        <strain evidence="1">MN2024</strain>
        <tissue evidence="1">Gills</tissue>
    </source>
</reference>
<evidence type="ECO:0008006" key="3">
    <source>
        <dbReference type="Google" id="ProtNLM"/>
    </source>
</evidence>
<keyword evidence="2" id="KW-1185">Reference proteome</keyword>
<gene>
    <name evidence="1" type="ORF">ACJMK2_010301</name>
</gene>